<dbReference type="Proteomes" id="UP000214646">
    <property type="component" value="Unassembled WGS sequence"/>
</dbReference>
<dbReference type="AlphaFoldDB" id="A0A225E193"/>
<proteinExistence type="predicted"/>
<name>A0A225E193_9BACT</name>
<dbReference type="EMBL" id="NIDE01000001">
    <property type="protein sequence ID" value="OWK47362.1"/>
    <property type="molecule type" value="Genomic_DNA"/>
</dbReference>
<protein>
    <submittedName>
        <fullName evidence="1">Alkaline phosphatase</fullName>
    </submittedName>
</protein>
<organism evidence="1 2">
    <name type="scientific">Fimbriiglobus ruber</name>
    <dbReference type="NCBI Taxonomy" id="1908690"/>
    <lineage>
        <taxon>Bacteria</taxon>
        <taxon>Pseudomonadati</taxon>
        <taxon>Planctomycetota</taxon>
        <taxon>Planctomycetia</taxon>
        <taxon>Gemmatales</taxon>
        <taxon>Gemmataceae</taxon>
        <taxon>Fimbriiglobus</taxon>
    </lineage>
</organism>
<gene>
    <name evidence="1" type="ORF">FRUB_01061</name>
</gene>
<evidence type="ECO:0000313" key="1">
    <source>
        <dbReference type="EMBL" id="OWK47362.1"/>
    </source>
</evidence>
<evidence type="ECO:0000313" key="2">
    <source>
        <dbReference type="Proteomes" id="UP000214646"/>
    </source>
</evidence>
<dbReference type="RefSeq" id="WP_088252480.1">
    <property type="nucleotide sequence ID" value="NZ_NIDE01000001.1"/>
</dbReference>
<dbReference type="OrthoDB" id="249118at2"/>
<reference evidence="2" key="1">
    <citation type="submission" date="2017-06" db="EMBL/GenBank/DDBJ databases">
        <title>Genome analysis of Fimbriiglobus ruber SP5, the first member of the order Planctomycetales with confirmed chitinolytic capability.</title>
        <authorList>
            <person name="Ravin N.V."/>
            <person name="Rakitin A.L."/>
            <person name="Ivanova A.A."/>
            <person name="Beletsky A.V."/>
            <person name="Kulichevskaya I.S."/>
            <person name="Mardanov A.V."/>
            <person name="Dedysh S.N."/>
        </authorList>
    </citation>
    <scope>NUCLEOTIDE SEQUENCE [LARGE SCALE GENOMIC DNA]</scope>
    <source>
        <strain evidence="2">SP5</strain>
    </source>
</reference>
<comment type="caution">
    <text evidence="1">The sequence shown here is derived from an EMBL/GenBank/DDBJ whole genome shotgun (WGS) entry which is preliminary data.</text>
</comment>
<sequence>MPETCRAEAQLIAWGPDFLGGVSVAAADENDDVIATPGAGGGPAVVALDAQTGQQLDAFMAFDPGFRGGVYVAAVNKK</sequence>
<accession>A0A225E193</accession>
<keyword evidence="2" id="KW-1185">Reference proteome</keyword>